<name>A0A450T0D1_9GAMM</name>
<dbReference type="Gene3D" id="1.10.287.510">
    <property type="entry name" value="Helix hairpin bin"/>
    <property type="match status" value="1"/>
</dbReference>
<keyword evidence="2" id="KW-1133">Transmembrane helix</keyword>
<keyword evidence="1" id="KW-0175">Coiled coil</keyword>
<accession>A0A450T0D1</accession>
<protein>
    <submittedName>
        <fullName evidence="3">Uncharacterized protein</fullName>
    </submittedName>
</protein>
<evidence type="ECO:0000256" key="1">
    <source>
        <dbReference type="SAM" id="Coils"/>
    </source>
</evidence>
<evidence type="ECO:0000313" key="3">
    <source>
        <dbReference type="EMBL" id="VFJ59776.1"/>
    </source>
</evidence>
<proteinExistence type="predicted"/>
<feature type="transmembrane region" description="Helical" evidence="2">
    <location>
        <begin position="7"/>
        <end position="24"/>
    </location>
</feature>
<keyword evidence="2" id="KW-0472">Membrane</keyword>
<reference evidence="3" key="1">
    <citation type="submission" date="2019-02" db="EMBL/GenBank/DDBJ databases">
        <authorList>
            <person name="Gruber-Vodicka R. H."/>
            <person name="Seah K. B. B."/>
        </authorList>
    </citation>
    <scope>NUCLEOTIDE SEQUENCE</scope>
    <source>
        <strain evidence="3">BECK_DK47</strain>
    </source>
</reference>
<dbReference type="SUPFAM" id="SSF46579">
    <property type="entry name" value="Prefoldin"/>
    <property type="match status" value="1"/>
</dbReference>
<gene>
    <name evidence="3" type="ORF">BECKDK2373B_GA0170837_10864</name>
</gene>
<evidence type="ECO:0000256" key="2">
    <source>
        <dbReference type="SAM" id="Phobius"/>
    </source>
</evidence>
<keyword evidence="2" id="KW-0812">Transmembrane</keyword>
<feature type="coiled-coil region" evidence="1">
    <location>
        <begin position="38"/>
        <end position="110"/>
    </location>
</feature>
<organism evidence="3">
    <name type="scientific">Candidatus Kentrum sp. DK</name>
    <dbReference type="NCBI Taxonomy" id="2126562"/>
    <lineage>
        <taxon>Bacteria</taxon>
        <taxon>Pseudomonadati</taxon>
        <taxon>Pseudomonadota</taxon>
        <taxon>Gammaproteobacteria</taxon>
        <taxon>Candidatus Kentrum</taxon>
    </lineage>
</organism>
<dbReference type="EMBL" id="CAADEX010000086">
    <property type="protein sequence ID" value="VFJ59776.1"/>
    <property type="molecule type" value="Genomic_DNA"/>
</dbReference>
<dbReference type="AlphaFoldDB" id="A0A450T0D1"/>
<sequence>MTDLAKIAVGILATGLIILFFTGINEGNKDTNGEIEALNKLGIQIEHLNERISELAEATNQSNLLKTKIDDLDRKITVVQNDQTESRKDLSSILARISSLDREMQQLNKKIPPLR</sequence>